<dbReference type="EMBL" id="ML977592">
    <property type="protein sequence ID" value="KAF1999860.1"/>
    <property type="molecule type" value="Genomic_DNA"/>
</dbReference>
<name>A0A6A5WDC2_9PLEO</name>
<keyword evidence="2" id="KW-1185">Reference proteome</keyword>
<organism evidence="1 2">
    <name type="scientific">Amniculicola lignicola CBS 123094</name>
    <dbReference type="NCBI Taxonomy" id="1392246"/>
    <lineage>
        <taxon>Eukaryota</taxon>
        <taxon>Fungi</taxon>
        <taxon>Dikarya</taxon>
        <taxon>Ascomycota</taxon>
        <taxon>Pezizomycotina</taxon>
        <taxon>Dothideomycetes</taxon>
        <taxon>Pleosporomycetidae</taxon>
        <taxon>Pleosporales</taxon>
        <taxon>Amniculicolaceae</taxon>
        <taxon>Amniculicola</taxon>
    </lineage>
</organism>
<protein>
    <submittedName>
        <fullName evidence="1">Uncharacterized protein</fullName>
    </submittedName>
</protein>
<accession>A0A6A5WDC2</accession>
<proteinExistence type="predicted"/>
<sequence length="61" mass="6876">MSQSQPTDTSEGAEKAYIFRRARLQVLDALYPDAFLGRFDVVHARFMMCSVDNAHARTLLG</sequence>
<dbReference type="OrthoDB" id="417697at2759"/>
<reference evidence="1" key="1">
    <citation type="journal article" date="2020" name="Stud. Mycol.">
        <title>101 Dothideomycetes genomes: a test case for predicting lifestyles and emergence of pathogens.</title>
        <authorList>
            <person name="Haridas S."/>
            <person name="Albert R."/>
            <person name="Binder M."/>
            <person name="Bloem J."/>
            <person name="Labutti K."/>
            <person name="Salamov A."/>
            <person name="Andreopoulos B."/>
            <person name="Baker S."/>
            <person name="Barry K."/>
            <person name="Bills G."/>
            <person name="Bluhm B."/>
            <person name="Cannon C."/>
            <person name="Castanera R."/>
            <person name="Culley D."/>
            <person name="Daum C."/>
            <person name="Ezra D."/>
            <person name="Gonzalez J."/>
            <person name="Henrissat B."/>
            <person name="Kuo A."/>
            <person name="Liang C."/>
            <person name="Lipzen A."/>
            <person name="Lutzoni F."/>
            <person name="Magnuson J."/>
            <person name="Mondo S."/>
            <person name="Nolan M."/>
            <person name="Ohm R."/>
            <person name="Pangilinan J."/>
            <person name="Park H.-J."/>
            <person name="Ramirez L."/>
            <person name="Alfaro M."/>
            <person name="Sun H."/>
            <person name="Tritt A."/>
            <person name="Yoshinaga Y."/>
            <person name="Zwiers L.-H."/>
            <person name="Turgeon B."/>
            <person name="Goodwin S."/>
            <person name="Spatafora J."/>
            <person name="Crous P."/>
            <person name="Grigoriev I."/>
        </authorList>
    </citation>
    <scope>NUCLEOTIDE SEQUENCE</scope>
    <source>
        <strain evidence="1">CBS 123094</strain>
    </source>
</reference>
<evidence type="ECO:0000313" key="1">
    <source>
        <dbReference type="EMBL" id="KAF1999860.1"/>
    </source>
</evidence>
<dbReference type="Proteomes" id="UP000799779">
    <property type="component" value="Unassembled WGS sequence"/>
</dbReference>
<evidence type="ECO:0000313" key="2">
    <source>
        <dbReference type="Proteomes" id="UP000799779"/>
    </source>
</evidence>
<gene>
    <name evidence="1" type="ORF">P154DRAFT_576505</name>
</gene>
<dbReference type="AlphaFoldDB" id="A0A6A5WDC2"/>